<dbReference type="SUPFAM" id="SSF88659">
    <property type="entry name" value="Sigma3 and sigma4 domains of RNA polymerase sigma factors"/>
    <property type="match status" value="1"/>
</dbReference>
<organism evidence="8 9">
    <name type="scientific">Paraburkholderia silvatlantica</name>
    <dbReference type="NCBI Taxonomy" id="321895"/>
    <lineage>
        <taxon>Bacteria</taxon>
        <taxon>Pseudomonadati</taxon>
        <taxon>Pseudomonadota</taxon>
        <taxon>Betaproteobacteria</taxon>
        <taxon>Burkholderiales</taxon>
        <taxon>Burkholderiaceae</taxon>
        <taxon>Paraburkholderia</taxon>
    </lineage>
</organism>
<proteinExistence type="inferred from homology"/>
<dbReference type="GO" id="GO:0003677">
    <property type="term" value="F:DNA binding"/>
    <property type="evidence" value="ECO:0007669"/>
    <property type="project" value="UniProtKB-KW"/>
</dbReference>
<dbReference type="NCBIfam" id="TIGR02937">
    <property type="entry name" value="sigma70-ECF"/>
    <property type="match status" value="1"/>
</dbReference>
<evidence type="ECO:0000259" key="6">
    <source>
        <dbReference type="Pfam" id="PF04542"/>
    </source>
</evidence>
<keyword evidence="3" id="KW-0731">Sigma factor</keyword>
<dbReference type="AlphaFoldDB" id="A0A2U1AIU9"/>
<dbReference type="EMBL" id="QJSQ01000006">
    <property type="protein sequence ID" value="PYE24211.1"/>
    <property type="molecule type" value="Genomic_DNA"/>
</dbReference>
<dbReference type="InterPro" id="IPR013325">
    <property type="entry name" value="RNA_pol_sigma_r2"/>
</dbReference>
<dbReference type="PANTHER" id="PTHR43133">
    <property type="entry name" value="RNA POLYMERASE ECF-TYPE SIGMA FACTO"/>
    <property type="match status" value="1"/>
</dbReference>
<evidence type="ECO:0000313" key="9">
    <source>
        <dbReference type="Proteomes" id="UP000247772"/>
    </source>
</evidence>
<dbReference type="InterPro" id="IPR013249">
    <property type="entry name" value="RNA_pol_sigma70_r4_t2"/>
</dbReference>
<sequence>MRLSRSLFDEIFMPHKTGDYASQYFSFRIVYTGMEPPPTPSPLSTQEREIADTVARERPRLRNFIRRRVIDHDEAEDILQDVFEELVQAWRLPEPIEQVGAWLFRVARNRIVDRFRKRREVPLVEPQDDESEYRLDLALPSPDAGPEAAYERAAMLDALRAALDELPASQREVFIAHELDGRSFKELAAANGVGVNTLLARKRYAVLHLRERLRASWDDLEI</sequence>
<dbReference type="Gene3D" id="1.10.1740.10">
    <property type="match status" value="1"/>
</dbReference>
<keyword evidence="2" id="KW-0805">Transcription regulation</keyword>
<dbReference type="InterPro" id="IPR039425">
    <property type="entry name" value="RNA_pol_sigma-70-like"/>
</dbReference>
<dbReference type="Gene3D" id="1.10.10.10">
    <property type="entry name" value="Winged helix-like DNA-binding domain superfamily/Winged helix DNA-binding domain"/>
    <property type="match status" value="1"/>
</dbReference>
<dbReference type="Pfam" id="PF08281">
    <property type="entry name" value="Sigma70_r4_2"/>
    <property type="match status" value="1"/>
</dbReference>
<dbReference type="Proteomes" id="UP000247772">
    <property type="component" value="Unassembled WGS sequence"/>
</dbReference>
<keyword evidence="5" id="KW-0804">Transcription</keyword>
<accession>A0A2U1AIU9</accession>
<evidence type="ECO:0000256" key="3">
    <source>
        <dbReference type="ARBA" id="ARBA00023082"/>
    </source>
</evidence>
<dbReference type="PANTHER" id="PTHR43133:SF8">
    <property type="entry name" value="RNA POLYMERASE SIGMA FACTOR HI_1459-RELATED"/>
    <property type="match status" value="1"/>
</dbReference>
<evidence type="ECO:0000313" key="8">
    <source>
        <dbReference type="EMBL" id="PYE24211.1"/>
    </source>
</evidence>
<gene>
    <name evidence="8" type="ORF">C7410_10640</name>
</gene>
<protein>
    <submittedName>
        <fullName evidence="8">RNA polymerase sigma factor (Sigma-70 family)</fullName>
    </submittedName>
</protein>
<evidence type="ECO:0000259" key="7">
    <source>
        <dbReference type="Pfam" id="PF08281"/>
    </source>
</evidence>
<reference evidence="8 9" key="1">
    <citation type="submission" date="2018-06" db="EMBL/GenBank/DDBJ databases">
        <title>Genomic Encyclopedia of Type Strains, Phase IV (KMG-V): Genome sequencing to study the core and pangenomes of soil and plant-associated prokaryotes.</title>
        <authorList>
            <person name="Whitman W."/>
        </authorList>
    </citation>
    <scope>NUCLEOTIDE SEQUENCE [LARGE SCALE GENOMIC DNA]</scope>
    <source>
        <strain evidence="8 9">SRCL-318</strain>
    </source>
</reference>
<evidence type="ECO:0000256" key="1">
    <source>
        <dbReference type="ARBA" id="ARBA00010641"/>
    </source>
</evidence>
<dbReference type="GO" id="GO:0006352">
    <property type="term" value="P:DNA-templated transcription initiation"/>
    <property type="evidence" value="ECO:0007669"/>
    <property type="project" value="InterPro"/>
</dbReference>
<evidence type="ECO:0000256" key="2">
    <source>
        <dbReference type="ARBA" id="ARBA00023015"/>
    </source>
</evidence>
<dbReference type="InterPro" id="IPR036388">
    <property type="entry name" value="WH-like_DNA-bd_sf"/>
</dbReference>
<dbReference type="SUPFAM" id="SSF88946">
    <property type="entry name" value="Sigma2 domain of RNA polymerase sigma factors"/>
    <property type="match status" value="1"/>
</dbReference>
<name>A0A2U1AIU9_9BURK</name>
<evidence type="ECO:0000256" key="5">
    <source>
        <dbReference type="ARBA" id="ARBA00023163"/>
    </source>
</evidence>
<dbReference type="InterPro" id="IPR007627">
    <property type="entry name" value="RNA_pol_sigma70_r2"/>
</dbReference>
<evidence type="ECO:0000256" key="4">
    <source>
        <dbReference type="ARBA" id="ARBA00023125"/>
    </source>
</evidence>
<comment type="similarity">
    <text evidence="1">Belongs to the sigma-70 factor family. ECF subfamily.</text>
</comment>
<dbReference type="InterPro" id="IPR013324">
    <property type="entry name" value="RNA_pol_sigma_r3/r4-like"/>
</dbReference>
<comment type="caution">
    <text evidence="8">The sequence shown here is derived from an EMBL/GenBank/DDBJ whole genome shotgun (WGS) entry which is preliminary data.</text>
</comment>
<keyword evidence="4" id="KW-0238">DNA-binding</keyword>
<feature type="domain" description="RNA polymerase sigma factor 70 region 4 type 2" evidence="7">
    <location>
        <begin position="157"/>
        <end position="197"/>
    </location>
</feature>
<dbReference type="InterPro" id="IPR014284">
    <property type="entry name" value="RNA_pol_sigma-70_dom"/>
</dbReference>
<dbReference type="Pfam" id="PF04542">
    <property type="entry name" value="Sigma70_r2"/>
    <property type="match status" value="1"/>
</dbReference>
<feature type="domain" description="RNA polymerase sigma-70 region 2" evidence="6">
    <location>
        <begin position="54"/>
        <end position="119"/>
    </location>
</feature>
<dbReference type="GO" id="GO:0016987">
    <property type="term" value="F:sigma factor activity"/>
    <property type="evidence" value="ECO:0007669"/>
    <property type="project" value="UniProtKB-KW"/>
</dbReference>